<dbReference type="KEGG" id="haj:DU500_12235"/>
<reference evidence="1 2" key="1">
    <citation type="submission" date="2018-07" db="EMBL/GenBank/DDBJ databases">
        <title>Genome sequences of Haloplanus sp. CBA1113.</title>
        <authorList>
            <person name="Kim Y.B."/>
            <person name="Roh S.W."/>
        </authorList>
    </citation>
    <scope>NUCLEOTIDE SEQUENCE [LARGE SCALE GENOMIC DNA]</scope>
    <source>
        <strain evidence="1 2">CBA1113</strain>
    </source>
</reference>
<keyword evidence="2" id="KW-1185">Reference proteome</keyword>
<protein>
    <recommendedName>
        <fullName evidence="3">Nucleic acid-binding protein</fullName>
    </recommendedName>
</protein>
<proteinExistence type="predicted"/>
<sequence length="66" mass="7160">MGAGYCPNCNVQMERTNVTADGARGLYIETERGGMLNRLGVGHRLPLSALLCPECGVMQLYADRSE</sequence>
<organism evidence="1 2">
    <name type="scientific">Haloplanus rubicundus</name>
    <dbReference type="NCBI Taxonomy" id="1547898"/>
    <lineage>
        <taxon>Archaea</taxon>
        <taxon>Methanobacteriati</taxon>
        <taxon>Methanobacteriota</taxon>
        <taxon>Stenosarchaea group</taxon>
        <taxon>Halobacteria</taxon>
        <taxon>Halobacteriales</taxon>
        <taxon>Haloferacaceae</taxon>
        <taxon>Haloplanus</taxon>
    </lineage>
</organism>
<dbReference type="EMBL" id="CP031150">
    <property type="protein sequence ID" value="AXG08137.1"/>
    <property type="molecule type" value="Genomic_DNA"/>
</dbReference>
<evidence type="ECO:0000313" key="2">
    <source>
        <dbReference type="Proteomes" id="UP000253273"/>
    </source>
</evidence>
<evidence type="ECO:0008006" key="3">
    <source>
        <dbReference type="Google" id="ProtNLM"/>
    </source>
</evidence>
<dbReference type="AlphaFoldDB" id="A0A345E7G5"/>
<dbReference type="Proteomes" id="UP000253273">
    <property type="component" value="Chromosome"/>
</dbReference>
<name>A0A345E7G5_9EURY</name>
<accession>A0A345E7G5</accession>
<evidence type="ECO:0000313" key="1">
    <source>
        <dbReference type="EMBL" id="AXG08137.1"/>
    </source>
</evidence>
<gene>
    <name evidence="1" type="ORF">DU500_12235</name>
</gene>